<dbReference type="CDD" id="cd05387">
    <property type="entry name" value="BY-kinase"/>
    <property type="match status" value="1"/>
</dbReference>
<dbReference type="InterPro" id="IPR025669">
    <property type="entry name" value="AAA_dom"/>
</dbReference>
<feature type="compositionally biased region" description="Low complexity" evidence="17">
    <location>
        <begin position="459"/>
        <end position="468"/>
    </location>
</feature>
<dbReference type="Gene3D" id="3.40.50.300">
    <property type="entry name" value="P-loop containing nucleotide triphosphate hydrolases"/>
    <property type="match status" value="1"/>
</dbReference>
<proteinExistence type="inferred from homology"/>
<keyword evidence="12" id="KW-0067">ATP-binding</keyword>
<dbReference type="AlphaFoldDB" id="A0A3D9L8Q2"/>
<dbReference type="RefSeq" id="WP_147301157.1">
    <property type="nucleotide sequence ID" value="NZ_QREH01000001.1"/>
</dbReference>
<evidence type="ECO:0000259" key="20">
    <source>
        <dbReference type="Pfam" id="PF13614"/>
    </source>
</evidence>
<dbReference type="GO" id="GO:0005524">
    <property type="term" value="F:ATP binding"/>
    <property type="evidence" value="ECO:0007669"/>
    <property type="project" value="UniProtKB-KW"/>
</dbReference>
<gene>
    <name evidence="21" type="ORF">C8E99_0520</name>
</gene>
<feature type="domain" description="Polysaccharide chain length determinant N-terminal" evidence="19">
    <location>
        <begin position="1"/>
        <end position="89"/>
    </location>
</feature>
<feature type="region of interest" description="Disordered" evidence="17">
    <location>
        <begin position="454"/>
        <end position="492"/>
    </location>
</feature>
<comment type="similarity">
    <text evidence="4">Belongs to the etk/wzc family.</text>
</comment>
<dbReference type="InterPro" id="IPR027417">
    <property type="entry name" value="P-loop_NTPase"/>
</dbReference>
<evidence type="ECO:0000256" key="6">
    <source>
        <dbReference type="ARBA" id="ARBA00022475"/>
    </source>
</evidence>
<evidence type="ECO:0000256" key="14">
    <source>
        <dbReference type="ARBA" id="ARBA00023136"/>
    </source>
</evidence>
<comment type="similarity">
    <text evidence="3">Belongs to the CpsD/CapB family.</text>
</comment>
<dbReference type="GO" id="GO:0042802">
    <property type="term" value="F:identical protein binding"/>
    <property type="evidence" value="ECO:0007669"/>
    <property type="project" value="UniProtKB-ARBA"/>
</dbReference>
<evidence type="ECO:0000256" key="10">
    <source>
        <dbReference type="ARBA" id="ARBA00022741"/>
    </source>
</evidence>
<evidence type="ECO:0000256" key="8">
    <source>
        <dbReference type="ARBA" id="ARBA00022679"/>
    </source>
</evidence>
<dbReference type="InterPro" id="IPR050445">
    <property type="entry name" value="Bact_polysacc_biosynth/exp"/>
</dbReference>
<evidence type="ECO:0000256" key="5">
    <source>
        <dbReference type="ARBA" id="ARBA00011903"/>
    </source>
</evidence>
<evidence type="ECO:0000313" key="21">
    <source>
        <dbReference type="EMBL" id="REE02739.1"/>
    </source>
</evidence>
<comment type="caution">
    <text evidence="21">The sequence shown here is derived from an EMBL/GenBank/DDBJ whole genome shotgun (WGS) entry which is preliminary data.</text>
</comment>
<evidence type="ECO:0000256" key="1">
    <source>
        <dbReference type="ARBA" id="ARBA00004429"/>
    </source>
</evidence>
<dbReference type="Pfam" id="PF13614">
    <property type="entry name" value="AAA_31"/>
    <property type="match status" value="1"/>
</dbReference>
<dbReference type="PANTHER" id="PTHR32309">
    <property type="entry name" value="TYROSINE-PROTEIN KINASE"/>
    <property type="match status" value="1"/>
</dbReference>
<evidence type="ECO:0000256" key="4">
    <source>
        <dbReference type="ARBA" id="ARBA00008883"/>
    </source>
</evidence>
<evidence type="ECO:0000256" key="3">
    <source>
        <dbReference type="ARBA" id="ARBA00007316"/>
    </source>
</evidence>
<evidence type="ECO:0000256" key="13">
    <source>
        <dbReference type="ARBA" id="ARBA00022989"/>
    </source>
</evidence>
<keyword evidence="8" id="KW-0808">Transferase</keyword>
<dbReference type="FunFam" id="3.40.50.300:FF:000527">
    <property type="entry name" value="Tyrosine-protein kinase etk"/>
    <property type="match status" value="1"/>
</dbReference>
<keyword evidence="22" id="KW-1185">Reference proteome</keyword>
<dbReference type="InterPro" id="IPR005702">
    <property type="entry name" value="Wzc-like_C"/>
</dbReference>
<evidence type="ECO:0000256" key="2">
    <source>
        <dbReference type="ARBA" id="ARBA00006683"/>
    </source>
</evidence>
<feature type="transmembrane region" description="Helical" evidence="18">
    <location>
        <begin position="173"/>
        <end position="194"/>
    </location>
</feature>
<dbReference type="Proteomes" id="UP000256727">
    <property type="component" value="Unassembled WGS sequence"/>
</dbReference>
<dbReference type="EMBL" id="QREH01000001">
    <property type="protein sequence ID" value="REE02739.1"/>
    <property type="molecule type" value="Genomic_DNA"/>
</dbReference>
<organism evidence="21 22">
    <name type="scientific">Citricoccus muralis</name>
    <dbReference type="NCBI Taxonomy" id="169134"/>
    <lineage>
        <taxon>Bacteria</taxon>
        <taxon>Bacillati</taxon>
        <taxon>Actinomycetota</taxon>
        <taxon>Actinomycetes</taxon>
        <taxon>Micrococcales</taxon>
        <taxon>Micrococcaceae</taxon>
        <taxon>Citricoccus</taxon>
    </lineage>
</organism>
<reference evidence="21 22" key="1">
    <citation type="submission" date="2018-07" db="EMBL/GenBank/DDBJ databases">
        <title>Sequencing the genomes of 1000 actinobacteria strains.</title>
        <authorList>
            <person name="Klenk H.-P."/>
        </authorList>
    </citation>
    <scope>NUCLEOTIDE SEQUENCE [LARGE SCALE GENOMIC DNA]</scope>
    <source>
        <strain evidence="21 22">DSM 14442</strain>
    </source>
</reference>
<comment type="similarity">
    <text evidence="2">Belongs to the CpsC/CapA family.</text>
</comment>
<dbReference type="EC" id="2.7.10.2" evidence="5"/>
<evidence type="ECO:0000256" key="11">
    <source>
        <dbReference type="ARBA" id="ARBA00022777"/>
    </source>
</evidence>
<keyword evidence="6" id="KW-1003">Cell membrane</keyword>
<keyword evidence="14 18" id="KW-0472">Membrane</keyword>
<keyword evidence="10" id="KW-0547">Nucleotide-binding</keyword>
<accession>A0A3D9L8Q2</accession>
<keyword evidence="9 18" id="KW-0812">Transmembrane</keyword>
<dbReference type="OrthoDB" id="9812433at2"/>
<evidence type="ECO:0000256" key="7">
    <source>
        <dbReference type="ARBA" id="ARBA00022519"/>
    </source>
</evidence>
<dbReference type="GO" id="GO:0004715">
    <property type="term" value="F:non-membrane spanning protein tyrosine kinase activity"/>
    <property type="evidence" value="ECO:0007669"/>
    <property type="project" value="UniProtKB-EC"/>
</dbReference>
<dbReference type="PANTHER" id="PTHR32309:SF13">
    <property type="entry name" value="FERRIC ENTEROBACTIN TRANSPORT PROTEIN FEPE"/>
    <property type="match status" value="1"/>
</dbReference>
<evidence type="ECO:0000256" key="18">
    <source>
        <dbReference type="SAM" id="Phobius"/>
    </source>
</evidence>
<comment type="catalytic activity">
    <reaction evidence="16">
        <text>L-tyrosyl-[protein] + ATP = O-phospho-L-tyrosyl-[protein] + ADP + H(+)</text>
        <dbReference type="Rhea" id="RHEA:10596"/>
        <dbReference type="Rhea" id="RHEA-COMP:10136"/>
        <dbReference type="Rhea" id="RHEA-COMP:20101"/>
        <dbReference type="ChEBI" id="CHEBI:15378"/>
        <dbReference type="ChEBI" id="CHEBI:30616"/>
        <dbReference type="ChEBI" id="CHEBI:46858"/>
        <dbReference type="ChEBI" id="CHEBI:61978"/>
        <dbReference type="ChEBI" id="CHEBI:456216"/>
        <dbReference type="EC" id="2.7.10.2"/>
    </reaction>
</comment>
<protein>
    <recommendedName>
        <fullName evidence="5">non-specific protein-tyrosine kinase</fullName>
        <ecNumber evidence="5">2.7.10.2</ecNumber>
    </recommendedName>
</protein>
<name>A0A3D9L8Q2_9MICC</name>
<dbReference type="InterPro" id="IPR003856">
    <property type="entry name" value="LPS_length_determ_N"/>
</dbReference>
<keyword evidence="15" id="KW-0829">Tyrosine-protein kinase</keyword>
<dbReference type="GO" id="GO:0005886">
    <property type="term" value="C:plasma membrane"/>
    <property type="evidence" value="ECO:0007669"/>
    <property type="project" value="UniProtKB-SubCell"/>
</dbReference>
<evidence type="ECO:0000256" key="16">
    <source>
        <dbReference type="ARBA" id="ARBA00051245"/>
    </source>
</evidence>
<evidence type="ECO:0000256" key="17">
    <source>
        <dbReference type="SAM" id="MobiDB-lite"/>
    </source>
</evidence>
<dbReference type="SUPFAM" id="SSF52540">
    <property type="entry name" value="P-loop containing nucleoside triphosphate hydrolases"/>
    <property type="match status" value="1"/>
</dbReference>
<keyword evidence="11" id="KW-0418">Kinase</keyword>
<comment type="subcellular location">
    <subcellularLocation>
        <location evidence="1">Cell inner membrane</location>
        <topology evidence="1">Multi-pass membrane protein</topology>
    </subcellularLocation>
</comment>
<dbReference type="Pfam" id="PF02706">
    <property type="entry name" value="Wzz"/>
    <property type="match status" value="1"/>
</dbReference>
<evidence type="ECO:0000256" key="15">
    <source>
        <dbReference type="ARBA" id="ARBA00023137"/>
    </source>
</evidence>
<keyword evidence="7" id="KW-0997">Cell inner membrane</keyword>
<evidence type="ECO:0000259" key="19">
    <source>
        <dbReference type="Pfam" id="PF02706"/>
    </source>
</evidence>
<evidence type="ECO:0000256" key="12">
    <source>
        <dbReference type="ARBA" id="ARBA00022840"/>
    </source>
</evidence>
<sequence length="492" mass="52357">MDLRDYIRILRNNWLSILLVTLLGVAVAAGATALTKPTYTARTQIFVAVNSGDTASDILQGSSFSEKRVTSYVSLATSPRVLQPVIEDLGLDLTVQGLAATIEATAPPQTVLINLSASHEDPAQSAEVANSVAESLISTVYEVEDPEGTSDPLVDLSVVEQASVPLSPSSPRVALNLVLGLVVGAALGVAFALLRTLLDSRIRNREDVERITDAAILGAFADHKSAEDEPIISLDDQFDPRAENYRQLRTHLKFTNVDGGTQSVVVTSSIPGEGKTTTACNLGIMMAESGSRVVIIDADLRRPRVAKTLGLEGAVGLSTILSGQIDLEDAIQSWGPEGELDIITSGEIPPNPSELLGSEAMRRLLRQLEGRYDVVLIDAPPLQPVTDPTVLASMASGVLLVTRVDGYVHREQLQGGLDSLASVDARVLGLVLTRVPQKRGTYYAYQYAYESDAVEPTSARRSQGSRSSGAGGASTRGKGQSNQKALTGMRFR</sequence>
<keyword evidence="13 18" id="KW-1133">Transmembrane helix</keyword>
<evidence type="ECO:0000256" key="9">
    <source>
        <dbReference type="ARBA" id="ARBA00022692"/>
    </source>
</evidence>
<dbReference type="NCBIfam" id="TIGR01007">
    <property type="entry name" value="eps_fam"/>
    <property type="match status" value="1"/>
</dbReference>
<evidence type="ECO:0000313" key="22">
    <source>
        <dbReference type="Proteomes" id="UP000256727"/>
    </source>
</evidence>
<feature type="domain" description="AAA" evidence="20">
    <location>
        <begin position="271"/>
        <end position="392"/>
    </location>
</feature>